<keyword evidence="7" id="KW-1185">Reference proteome</keyword>
<dbReference type="PANTHER" id="PTHR30346:SF29">
    <property type="entry name" value="LYSR SUBSTRATE-BINDING"/>
    <property type="match status" value="1"/>
</dbReference>
<dbReference type="FunFam" id="1.10.10.10:FF:000001">
    <property type="entry name" value="LysR family transcriptional regulator"/>
    <property type="match status" value="1"/>
</dbReference>
<dbReference type="Gene3D" id="3.40.190.10">
    <property type="entry name" value="Periplasmic binding protein-like II"/>
    <property type="match status" value="2"/>
</dbReference>
<sequence length="303" mass="31989">MIDAAGLRVMRAIAEEGSFTAAALALGYSQPAVSQMVKRLEQRTGTVLVEKVGRSVRLTEAGNVLARHAAPVLAALDAAEEEVAAIAGLRSGRVRLMAFPSSSVTLVPRALAAVRRQYPDLSVQFAEAEPPESIAALRSGEVDLAVAFSYDGSDIARGEDLEGFAVHPLLEEEVRVALPRDHGLAEQDVVSMTDLTDEDWIAGCPRCRGHLLQIANNAGFAPKVAFETEDYVAVQGFVAAGLGVALIPDLIRDATSNPDVAIRPLDPTSYRRIHAVTTEDLLKVPAVAATLEALLASAGAVAH</sequence>
<evidence type="ECO:0000256" key="1">
    <source>
        <dbReference type="ARBA" id="ARBA00009437"/>
    </source>
</evidence>
<comment type="caution">
    <text evidence="6">The sequence shown here is derived from an EMBL/GenBank/DDBJ whole genome shotgun (WGS) entry which is preliminary data.</text>
</comment>
<dbReference type="SUPFAM" id="SSF46785">
    <property type="entry name" value="Winged helix' DNA-binding domain"/>
    <property type="match status" value="1"/>
</dbReference>
<dbReference type="Gene3D" id="1.10.10.10">
    <property type="entry name" value="Winged helix-like DNA-binding domain superfamily/Winged helix DNA-binding domain"/>
    <property type="match status" value="1"/>
</dbReference>
<feature type="domain" description="HTH lysR-type" evidence="5">
    <location>
        <begin position="2"/>
        <end position="59"/>
    </location>
</feature>
<gene>
    <name evidence="6" type="ORF">BJY20_000468</name>
</gene>
<dbReference type="PROSITE" id="PS50931">
    <property type="entry name" value="HTH_LYSR"/>
    <property type="match status" value="1"/>
</dbReference>
<dbReference type="Pfam" id="PF00126">
    <property type="entry name" value="HTH_1"/>
    <property type="match status" value="1"/>
</dbReference>
<evidence type="ECO:0000313" key="7">
    <source>
        <dbReference type="Proteomes" id="UP000554054"/>
    </source>
</evidence>
<organism evidence="6 7">
    <name type="scientific">Janibacter cremeus</name>
    <dbReference type="NCBI Taxonomy" id="1285192"/>
    <lineage>
        <taxon>Bacteria</taxon>
        <taxon>Bacillati</taxon>
        <taxon>Actinomycetota</taxon>
        <taxon>Actinomycetes</taxon>
        <taxon>Micrococcales</taxon>
        <taxon>Intrasporangiaceae</taxon>
        <taxon>Janibacter</taxon>
    </lineage>
</organism>
<dbReference type="EMBL" id="JACCAE010000001">
    <property type="protein sequence ID" value="NYF97076.1"/>
    <property type="molecule type" value="Genomic_DNA"/>
</dbReference>
<dbReference type="InterPro" id="IPR000847">
    <property type="entry name" value="LysR_HTH_N"/>
</dbReference>
<dbReference type="GO" id="GO:0003700">
    <property type="term" value="F:DNA-binding transcription factor activity"/>
    <property type="evidence" value="ECO:0007669"/>
    <property type="project" value="InterPro"/>
</dbReference>
<evidence type="ECO:0000313" key="6">
    <source>
        <dbReference type="EMBL" id="NYF97076.1"/>
    </source>
</evidence>
<dbReference type="PANTHER" id="PTHR30346">
    <property type="entry name" value="TRANSCRIPTIONAL DUAL REGULATOR HCAR-RELATED"/>
    <property type="match status" value="1"/>
</dbReference>
<evidence type="ECO:0000256" key="4">
    <source>
        <dbReference type="ARBA" id="ARBA00023163"/>
    </source>
</evidence>
<name>A0A852VLV1_9MICO</name>
<protein>
    <submittedName>
        <fullName evidence="6">DNA-binding transcriptional LysR family regulator</fullName>
    </submittedName>
</protein>
<dbReference type="GO" id="GO:0032993">
    <property type="term" value="C:protein-DNA complex"/>
    <property type="evidence" value="ECO:0007669"/>
    <property type="project" value="TreeGrafter"/>
</dbReference>
<dbReference type="SUPFAM" id="SSF53850">
    <property type="entry name" value="Periplasmic binding protein-like II"/>
    <property type="match status" value="1"/>
</dbReference>
<dbReference type="AlphaFoldDB" id="A0A852VLV1"/>
<reference evidence="6 7" key="1">
    <citation type="submission" date="2020-07" db="EMBL/GenBank/DDBJ databases">
        <title>Sequencing the genomes of 1000 actinobacteria strains.</title>
        <authorList>
            <person name="Klenk H.-P."/>
        </authorList>
    </citation>
    <scope>NUCLEOTIDE SEQUENCE [LARGE SCALE GENOMIC DNA]</scope>
    <source>
        <strain evidence="6 7">DSM 26154</strain>
    </source>
</reference>
<dbReference type="PRINTS" id="PR00039">
    <property type="entry name" value="HTHLYSR"/>
</dbReference>
<dbReference type="RefSeq" id="WP_185990052.1">
    <property type="nucleotide sequence ID" value="NZ_JACCAE010000001.1"/>
</dbReference>
<dbReference type="InterPro" id="IPR036390">
    <property type="entry name" value="WH_DNA-bd_sf"/>
</dbReference>
<keyword evidence="4" id="KW-0804">Transcription</keyword>
<proteinExistence type="inferred from homology"/>
<evidence type="ECO:0000256" key="2">
    <source>
        <dbReference type="ARBA" id="ARBA00023015"/>
    </source>
</evidence>
<dbReference type="GO" id="GO:0003677">
    <property type="term" value="F:DNA binding"/>
    <property type="evidence" value="ECO:0007669"/>
    <property type="project" value="UniProtKB-KW"/>
</dbReference>
<keyword evidence="3 6" id="KW-0238">DNA-binding</keyword>
<evidence type="ECO:0000256" key="3">
    <source>
        <dbReference type="ARBA" id="ARBA00023125"/>
    </source>
</evidence>
<dbReference type="InterPro" id="IPR036388">
    <property type="entry name" value="WH-like_DNA-bd_sf"/>
</dbReference>
<evidence type="ECO:0000259" key="5">
    <source>
        <dbReference type="PROSITE" id="PS50931"/>
    </source>
</evidence>
<comment type="similarity">
    <text evidence="1">Belongs to the LysR transcriptional regulatory family.</text>
</comment>
<dbReference type="CDD" id="cd08423">
    <property type="entry name" value="PBP2_LTTR_like_6"/>
    <property type="match status" value="1"/>
</dbReference>
<accession>A0A852VLV1</accession>
<dbReference type="Proteomes" id="UP000554054">
    <property type="component" value="Unassembled WGS sequence"/>
</dbReference>
<dbReference type="InterPro" id="IPR005119">
    <property type="entry name" value="LysR_subst-bd"/>
</dbReference>
<dbReference type="Pfam" id="PF03466">
    <property type="entry name" value="LysR_substrate"/>
    <property type="match status" value="1"/>
</dbReference>
<keyword evidence="2" id="KW-0805">Transcription regulation</keyword>